<keyword evidence="1" id="KW-0812">Transmembrane</keyword>
<feature type="transmembrane region" description="Helical" evidence="1">
    <location>
        <begin position="46"/>
        <end position="64"/>
    </location>
</feature>
<keyword evidence="1" id="KW-1133">Transmembrane helix</keyword>
<name>A0A0F7SNQ1_PHARH</name>
<accession>A0A0F7SNQ1</accession>
<dbReference type="EMBL" id="LN483157">
    <property type="protein sequence ID" value="CED83677.1"/>
    <property type="molecule type" value="Genomic_DNA"/>
</dbReference>
<keyword evidence="1" id="KW-0472">Membrane</keyword>
<proteinExistence type="predicted"/>
<dbReference type="AlphaFoldDB" id="A0A0F7SNQ1"/>
<sequence>MQSSKIILRSTGINRVVGTFPKRPMATMPLQQGGMRMGNKPRKNHMTTYLALGACFGMVAYYFYPGHNNRNTRYAQYGLDGSKNDAKHAWQG</sequence>
<reference evidence="2" key="1">
    <citation type="submission" date="2014-08" db="EMBL/GenBank/DDBJ databases">
        <authorList>
            <person name="Sharma Rahul"/>
            <person name="Thines Marco"/>
        </authorList>
    </citation>
    <scope>NUCLEOTIDE SEQUENCE</scope>
</reference>
<protein>
    <submittedName>
        <fullName evidence="2">Uncharacterized protein</fullName>
    </submittedName>
</protein>
<organism evidence="2">
    <name type="scientific">Phaffia rhodozyma</name>
    <name type="common">Yeast</name>
    <name type="synonym">Xanthophyllomyces dendrorhous</name>
    <dbReference type="NCBI Taxonomy" id="264483"/>
    <lineage>
        <taxon>Eukaryota</taxon>
        <taxon>Fungi</taxon>
        <taxon>Dikarya</taxon>
        <taxon>Basidiomycota</taxon>
        <taxon>Agaricomycotina</taxon>
        <taxon>Tremellomycetes</taxon>
        <taxon>Cystofilobasidiales</taxon>
        <taxon>Mrakiaceae</taxon>
        <taxon>Phaffia</taxon>
    </lineage>
</organism>
<evidence type="ECO:0000313" key="2">
    <source>
        <dbReference type="EMBL" id="CED83677.1"/>
    </source>
</evidence>
<evidence type="ECO:0000256" key="1">
    <source>
        <dbReference type="SAM" id="Phobius"/>
    </source>
</evidence>